<dbReference type="InterPro" id="IPR002657">
    <property type="entry name" value="BilAc:Na_symport/Acr3"/>
</dbReference>
<keyword evidence="7" id="KW-1185">Reference proteome</keyword>
<gene>
    <name evidence="6" type="ORF">ACFSMZ_05615</name>
</gene>
<keyword evidence="2 5" id="KW-0812">Transmembrane</keyword>
<evidence type="ECO:0000313" key="7">
    <source>
        <dbReference type="Proteomes" id="UP001597373"/>
    </source>
</evidence>
<dbReference type="InterPro" id="IPR038770">
    <property type="entry name" value="Na+/solute_symporter_sf"/>
</dbReference>
<feature type="transmembrane region" description="Helical" evidence="5">
    <location>
        <begin position="68"/>
        <end position="89"/>
    </location>
</feature>
<evidence type="ECO:0000256" key="5">
    <source>
        <dbReference type="SAM" id="Phobius"/>
    </source>
</evidence>
<dbReference type="PANTHER" id="PTHR10361">
    <property type="entry name" value="SODIUM-BILE ACID COTRANSPORTER"/>
    <property type="match status" value="1"/>
</dbReference>
<comment type="subcellular location">
    <subcellularLocation>
        <location evidence="1">Membrane</location>
        <topology evidence="1">Multi-pass membrane protein</topology>
    </subcellularLocation>
</comment>
<evidence type="ECO:0000256" key="3">
    <source>
        <dbReference type="ARBA" id="ARBA00022989"/>
    </source>
</evidence>
<accession>A0ABW5DDV0</accession>
<keyword evidence="3 5" id="KW-1133">Transmembrane helix</keyword>
<name>A0ABW5DDV0_9HYPH</name>
<dbReference type="Proteomes" id="UP001597373">
    <property type="component" value="Unassembled WGS sequence"/>
</dbReference>
<feature type="transmembrane region" description="Helical" evidence="5">
    <location>
        <begin position="96"/>
        <end position="118"/>
    </location>
</feature>
<proteinExistence type="predicted"/>
<feature type="transmembrane region" description="Helical" evidence="5">
    <location>
        <begin position="200"/>
        <end position="219"/>
    </location>
</feature>
<evidence type="ECO:0000256" key="1">
    <source>
        <dbReference type="ARBA" id="ARBA00004141"/>
    </source>
</evidence>
<dbReference type="Pfam" id="PF01758">
    <property type="entry name" value="SBF"/>
    <property type="match status" value="1"/>
</dbReference>
<feature type="transmembrane region" description="Helical" evidence="5">
    <location>
        <begin position="6"/>
        <end position="28"/>
    </location>
</feature>
<evidence type="ECO:0000256" key="2">
    <source>
        <dbReference type="ARBA" id="ARBA00022692"/>
    </source>
</evidence>
<evidence type="ECO:0000313" key="6">
    <source>
        <dbReference type="EMBL" id="MFD2259238.1"/>
    </source>
</evidence>
<sequence>MQSNLIISLGLPLVMFVIMLGLGLSLRLEDFTEVLARPKALVIGLACQLLVMPLICFGLVSVSNLPPALAVGLTLLAASPGGTSAMLFTHLGRGNVALSVCMVAITTLLTMITIPTVGNIALDIFYGDTKPISVQFHHVLQIFCLAVIPVLGGAVIRRFKPAFAARMEKPVKRLATAFLVFVIAAAVISEWRIVIDWGPIVGLTVVIFSIASLTVGYVVPQLFRVNRRDAIALAMGIALHNAALVMTLTLNEYMLNEPQMAIPPALYGVSAYIICGAFVWMLIKGKVLREESFAGRS</sequence>
<feature type="transmembrane region" description="Helical" evidence="5">
    <location>
        <begin position="262"/>
        <end position="283"/>
    </location>
</feature>
<dbReference type="InterPro" id="IPR004710">
    <property type="entry name" value="Bilac:Na_transpt"/>
</dbReference>
<dbReference type="Gene3D" id="1.20.1530.20">
    <property type="match status" value="1"/>
</dbReference>
<evidence type="ECO:0000256" key="4">
    <source>
        <dbReference type="ARBA" id="ARBA00023136"/>
    </source>
</evidence>
<dbReference type="RefSeq" id="WP_345098743.1">
    <property type="nucleotide sequence ID" value="NZ_BAABGS010000018.1"/>
</dbReference>
<dbReference type="PANTHER" id="PTHR10361:SF24">
    <property type="entry name" value="P3 PROTEIN"/>
    <property type="match status" value="1"/>
</dbReference>
<protein>
    <submittedName>
        <fullName evidence="6">Bile acid:sodium symporter family protein</fullName>
    </submittedName>
</protein>
<organism evidence="6 7">
    <name type="scientific">Chelativorans composti</name>
    <dbReference type="NCBI Taxonomy" id="768533"/>
    <lineage>
        <taxon>Bacteria</taxon>
        <taxon>Pseudomonadati</taxon>
        <taxon>Pseudomonadota</taxon>
        <taxon>Alphaproteobacteria</taxon>
        <taxon>Hyphomicrobiales</taxon>
        <taxon>Phyllobacteriaceae</taxon>
        <taxon>Chelativorans</taxon>
    </lineage>
</organism>
<comment type="caution">
    <text evidence="6">The sequence shown here is derived from an EMBL/GenBank/DDBJ whole genome shotgun (WGS) entry which is preliminary data.</text>
</comment>
<feature type="transmembrane region" description="Helical" evidence="5">
    <location>
        <begin position="40"/>
        <end position="62"/>
    </location>
</feature>
<feature type="transmembrane region" description="Helical" evidence="5">
    <location>
        <begin position="177"/>
        <end position="194"/>
    </location>
</feature>
<reference evidence="7" key="1">
    <citation type="journal article" date="2019" name="Int. J. Syst. Evol. Microbiol.">
        <title>The Global Catalogue of Microorganisms (GCM) 10K type strain sequencing project: providing services to taxonomists for standard genome sequencing and annotation.</title>
        <authorList>
            <consortium name="The Broad Institute Genomics Platform"/>
            <consortium name="The Broad Institute Genome Sequencing Center for Infectious Disease"/>
            <person name="Wu L."/>
            <person name="Ma J."/>
        </authorList>
    </citation>
    <scope>NUCLEOTIDE SEQUENCE [LARGE SCALE GENOMIC DNA]</scope>
    <source>
        <strain evidence="7">KCTC 23707</strain>
    </source>
</reference>
<dbReference type="EMBL" id="JBHUIR010000020">
    <property type="protein sequence ID" value="MFD2259238.1"/>
    <property type="molecule type" value="Genomic_DNA"/>
</dbReference>
<feature type="transmembrane region" description="Helical" evidence="5">
    <location>
        <begin position="231"/>
        <end position="250"/>
    </location>
</feature>
<keyword evidence="4 5" id="KW-0472">Membrane</keyword>
<feature type="transmembrane region" description="Helical" evidence="5">
    <location>
        <begin position="138"/>
        <end position="156"/>
    </location>
</feature>